<name>A0AAV1WFP4_LUPLU</name>
<dbReference type="CDD" id="cd04480">
    <property type="entry name" value="RPA1_DBD_A_like"/>
    <property type="match status" value="1"/>
</dbReference>
<evidence type="ECO:0000313" key="3">
    <source>
        <dbReference type="Proteomes" id="UP001497480"/>
    </source>
</evidence>
<dbReference type="AlphaFoldDB" id="A0AAV1WFP4"/>
<comment type="caution">
    <text evidence="2">The sequence shown here is derived from an EMBL/GenBank/DDBJ whole genome shotgun (WGS) entry which is preliminary data.</text>
</comment>
<proteinExistence type="predicted"/>
<keyword evidence="3" id="KW-1185">Reference proteome</keyword>
<dbReference type="Pfam" id="PF02721">
    <property type="entry name" value="DUF223"/>
    <property type="match status" value="1"/>
</dbReference>
<feature type="domain" description="Replication protein A 70 kDa DNA-binding subunit B/D first OB fold" evidence="1">
    <location>
        <begin position="6"/>
        <end position="104"/>
    </location>
</feature>
<evidence type="ECO:0000313" key="2">
    <source>
        <dbReference type="EMBL" id="CAL0308154.1"/>
    </source>
</evidence>
<reference evidence="2 3" key="1">
    <citation type="submission" date="2024-03" db="EMBL/GenBank/DDBJ databases">
        <authorList>
            <person name="Martinez-Hernandez J."/>
        </authorList>
    </citation>
    <scope>NUCLEOTIDE SEQUENCE [LARGE SCALE GENOMIC DNA]</scope>
</reference>
<sequence>MARKVNFIAEINGSKDTWKLNVRIIDLWRVDRSSAPSLEMIFMDQKGDKIQAVVKNYQISQWEPRLEEGSSYIAENFDVVLNEGLYRGSNHPFKLIFQKGTIMTLKELCEIPPCVYNFTAFEDILNGVAATDFIDIEMTKPESTPKKVVFFMRDQRGDTLSCTLWGQFDAQLLKFEENHKSGHIVGILTLAKIRDAKGCFNVKYI</sequence>
<dbReference type="EMBL" id="CAXHTB010000006">
    <property type="protein sequence ID" value="CAL0308154.1"/>
    <property type="molecule type" value="Genomic_DNA"/>
</dbReference>
<dbReference type="SUPFAM" id="SSF50249">
    <property type="entry name" value="Nucleic acid-binding proteins"/>
    <property type="match status" value="1"/>
</dbReference>
<accession>A0AAV1WFP4</accession>
<dbReference type="Gene3D" id="2.40.50.140">
    <property type="entry name" value="Nucleic acid-binding proteins"/>
    <property type="match status" value="2"/>
</dbReference>
<dbReference type="Proteomes" id="UP001497480">
    <property type="component" value="Unassembled WGS sequence"/>
</dbReference>
<evidence type="ECO:0000259" key="1">
    <source>
        <dbReference type="Pfam" id="PF02721"/>
    </source>
</evidence>
<organism evidence="2 3">
    <name type="scientific">Lupinus luteus</name>
    <name type="common">European yellow lupine</name>
    <dbReference type="NCBI Taxonomy" id="3873"/>
    <lineage>
        <taxon>Eukaryota</taxon>
        <taxon>Viridiplantae</taxon>
        <taxon>Streptophyta</taxon>
        <taxon>Embryophyta</taxon>
        <taxon>Tracheophyta</taxon>
        <taxon>Spermatophyta</taxon>
        <taxon>Magnoliopsida</taxon>
        <taxon>eudicotyledons</taxon>
        <taxon>Gunneridae</taxon>
        <taxon>Pentapetalae</taxon>
        <taxon>rosids</taxon>
        <taxon>fabids</taxon>
        <taxon>Fabales</taxon>
        <taxon>Fabaceae</taxon>
        <taxon>Papilionoideae</taxon>
        <taxon>50 kb inversion clade</taxon>
        <taxon>genistoids sensu lato</taxon>
        <taxon>core genistoids</taxon>
        <taxon>Genisteae</taxon>
        <taxon>Lupinus</taxon>
    </lineage>
</organism>
<dbReference type="PANTHER" id="PTHR47165">
    <property type="entry name" value="OS03G0429900 PROTEIN"/>
    <property type="match status" value="1"/>
</dbReference>
<dbReference type="InterPro" id="IPR012340">
    <property type="entry name" value="NA-bd_OB-fold"/>
</dbReference>
<dbReference type="PANTHER" id="PTHR47165:SF4">
    <property type="entry name" value="OS03G0429900 PROTEIN"/>
    <property type="match status" value="1"/>
</dbReference>
<protein>
    <recommendedName>
        <fullName evidence="1">Replication protein A 70 kDa DNA-binding subunit B/D first OB fold domain-containing protein</fullName>
    </recommendedName>
</protein>
<gene>
    <name evidence="2" type="ORF">LLUT_LOCUS9214</name>
</gene>
<dbReference type="InterPro" id="IPR003871">
    <property type="entry name" value="RFA1B/D_OB_1st"/>
</dbReference>